<feature type="chain" id="PRO_5023094243" evidence="1">
    <location>
        <begin position="23"/>
        <end position="192"/>
    </location>
</feature>
<proteinExistence type="predicted"/>
<protein>
    <submittedName>
        <fullName evidence="2">Uncharacterized protein</fullName>
    </submittedName>
</protein>
<feature type="signal peptide" evidence="1">
    <location>
        <begin position="1"/>
        <end position="22"/>
    </location>
</feature>
<organism evidence="2 3">
    <name type="scientific">Pseudozyma flocculosa</name>
    <dbReference type="NCBI Taxonomy" id="84751"/>
    <lineage>
        <taxon>Eukaryota</taxon>
        <taxon>Fungi</taxon>
        <taxon>Dikarya</taxon>
        <taxon>Basidiomycota</taxon>
        <taxon>Ustilaginomycotina</taxon>
        <taxon>Ustilaginomycetes</taxon>
        <taxon>Ustilaginales</taxon>
        <taxon>Ustilaginaceae</taxon>
        <taxon>Pseudozyma</taxon>
    </lineage>
</organism>
<keyword evidence="1" id="KW-0732">Signal</keyword>
<dbReference type="AlphaFoldDB" id="A0A5C3EZQ1"/>
<dbReference type="Proteomes" id="UP000323386">
    <property type="component" value="Unassembled WGS sequence"/>
</dbReference>
<keyword evidence="3" id="KW-1185">Reference proteome</keyword>
<evidence type="ECO:0000256" key="1">
    <source>
        <dbReference type="SAM" id="SignalP"/>
    </source>
</evidence>
<name>A0A5C3EZQ1_9BASI</name>
<sequence length="192" mass="20674">MDGLAWGLISVILAWDPPLIDAVTSTEDPRASQGFRLDPPACPLVAVVVVAVKQAIRCIARLVPYRNSADSEGGDQAAPARLPYRHRYKRAAGGVPRHHGRRRWRRAGCRAAVPVFVPTALNPDDDAAMTMMWISAQAAVGPASGAQFGRGPYSTYGSLLAIESQASYVRRSSSLSISQIESLTPRNQLGPR</sequence>
<gene>
    <name evidence="2" type="ORF">PSFLO_02578</name>
</gene>
<dbReference type="EMBL" id="OOIP01000006">
    <property type="protein sequence ID" value="SPO37106.1"/>
    <property type="molecule type" value="Genomic_DNA"/>
</dbReference>
<evidence type="ECO:0000313" key="3">
    <source>
        <dbReference type="Proteomes" id="UP000323386"/>
    </source>
</evidence>
<accession>A0A5C3EZQ1</accession>
<evidence type="ECO:0000313" key="2">
    <source>
        <dbReference type="EMBL" id="SPO37106.1"/>
    </source>
</evidence>
<reference evidence="2 3" key="1">
    <citation type="submission" date="2018-03" db="EMBL/GenBank/DDBJ databases">
        <authorList>
            <person name="Guldener U."/>
        </authorList>
    </citation>
    <scope>NUCLEOTIDE SEQUENCE [LARGE SCALE GENOMIC DNA]</scope>
    <source>
        <strain evidence="2 3">DAOM196992</strain>
    </source>
</reference>